<reference evidence="7 8" key="1">
    <citation type="submission" date="2024-06" db="EMBL/GenBank/DDBJ databases">
        <title>Genomic Encyclopedia of Type Strains, Phase IV (KMG-IV): sequencing the most valuable type-strain genomes for metagenomic binning, comparative biology and taxonomic classification.</title>
        <authorList>
            <person name="Goeker M."/>
        </authorList>
    </citation>
    <scope>NUCLEOTIDE SEQUENCE [LARGE SCALE GENOMIC DNA]</scope>
    <source>
        <strain evidence="7 8">DSM 29492</strain>
    </source>
</reference>
<dbReference type="RefSeq" id="WP_257464962.1">
    <property type="nucleotide sequence ID" value="NZ_JANJZT010000018.1"/>
</dbReference>
<feature type="signal peptide" evidence="5">
    <location>
        <begin position="1"/>
        <end position="17"/>
    </location>
</feature>
<keyword evidence="8" id="KW-1185">Reference proteome</keyword>
<feature type="region of interest" description="Disordered" evidence="4">
    <location>
        <begin position="36"/>
        <end position="55"/>
    </location>
</feature>
<dbReference type="PANTHER" id="PTHR46847:SF1">
    <property type="entry name" value="D-ALLOSE-BINDING PERIPLASMIC PROTEIN-RELATED"/>
    <property type="match status" value="1"/>
</dbReference>
<feature type="compositionally biased region" description="Basic and acidic residues" evidence="4">
    <location>
        <begin position="36"/>
        <end position="51"/>
    </location>
</feature>
<comment type="caution">
    <text evidence="7">The sequence shown here is derived from an EMBL/GenBank/DDBJ whole genome shotgun (WGS) entry which is preliminary data.</text>
</comment>
<feature type="chain" id="PRO_5045964460" evidence="5">
    <location>
        <begin position="18"/>
        <end position="360"/>
    </location>
</feature>
<keyword evidence="3 5" id="KW-0732">Signal</keyword>
<dbReference type="EMBL" id="JBEPMJ010000017">
    <property type="protein sequence ID" value="MET3751076.1"/>
    <property type="molecule type" value="Genomic_DNA"/>
</dbReference>
<evidence type="ECO:0000259" key="6">
    <source>
        <dbReference type="Pfam" id="PF13407"/>
    </source>
</evidence>
<accession>A0ABV2M3W6</accession>
<evidence type="ECO:0000256" key="1">
    <source>
        <dbReference type="ARBA" id="ARBA00004196"/>
    </source>
</evidence>
<comment type="subcellular location">
    <subcellularLocation>
        <location evidence="1">Cell envelope</location>
    </subcellularLocation>
</comment>
<evidence type="ECO:0000256" key="5">
    <source>
        <dbReference type="SAM" id="SignalP"/>
    </source>
</evidence>
<protein>
    <submittedName>
        <fullName evidence="7">Ribose transport system substrate-binding protein</fullName>
    </submittedName>
</protein>
<dbReference type="PANTHER" id="PTHR46847">
    <property type="entry name" value="D-ALLOSE-BINDING PERIPLASMIC PROTEIN-RELATED"/>
    <property type="match status" value="1"/>
</dbReference>
<proteinExistence type="inferred from homology"/>
<evidence type="ECO:0000256" key="3">
    <source>
        <dbReference type="ARBA" id="ARBA00022729"/>
    </source>
</evidence>
<evidence type="ECO:0000256" key="4">
    <source>
        <dbReference type="SAM" id="MobiDB-lite"/>
    </source>
</evidence>
<sequence length="360" mass="39198">MKKTTVAAVLVTGTVLAAGIFAKCDVFEEKAIADVRTEDEAEKSEKEDSSSRIDTSAPVLAGSRIAVVSKSVSGEFWDMVHKGMEDAVKDLNTAYGFKSDDQIKMTFEGPDDELNVEEQVNTLDAVIAENPSVLCFSASDMNSCQAQLETATENDIPVIIFDSNVSENELVTGFYGTDNERVGEIAGEKIAEALGEKGSILIFSAQEKTESSQKRVSGFKTAIAEYTDMEVVQEVYADQVEDMSAAMQEALAQNPDTAGVYCTNADVSELYLALDQTEEDLPVMIGVDATTKQQQAVKDGREYGIVSQDPYEMGYQTILAAAKVTDPENREAEGTVFLEPAWIDASNLEDPEYSSYLYKK</sequence>
<dbReference type="Proteomes" id="UP001549106">
    <property type="component" value="Unassembled WGS sequence"/>
</dbReference>
<dbReference type="InterPro" id="IPR028082">
    <property type="entry name" value="Peripla_BP_I"/>
</dbReference>
<evidence type="ECO:0000256" key="2">
    <source>
        <dbReference type="ARBA" id="ARBA00007639"/>
    </source>
</evidence>
<dbReference type="SUPFAM" id="SSF53822">
    <property type="entry name" value="Periplasmic binding protein-like I"/>
    <property type="match status" value="1"/>
</dbReference>
<evidence type="ECO:0000313" key="8">
    <source>
        <dbReference type="Proteomes" id="UP001549106"/>
    </source>
</evidence>
<dbReference type="Pfam" id="PF13407">
    <property type="entry name" value="Peripla_BP_4"/>
    <property type="match status" value="1"/>
</dbReference>
<organism evidence="7 8">
    <name type="scientific">Blautia caecimuris</name>
    <dbReference type="NCBI Taxonomy" id="1796615"/>
    <lineage>
        <taxon>Bacteria</taxon>
        <taxon>Bacillati</taxon>
        <taxon>Bacillota</taxon>
        <taxon>Clostridia</taxon>
        <taxon>Lachnospirales</taxon>
        <taxon>Lachnospiraceae</taxon>
        <taxon>Blautia</taxon>
    </lineage>
</organism>
<feature type="domain" description="Periplasmic binding protein" evidence="6">
    <location>
        <begin position="65"/>
        <end position="324"/>
    </location>
</feature>
<dbReference type="Gene3D" id="3.40.50.2300">
    <property type="match status" value="2"/>
</dbReference>
<gene>
    <name evidence="7" type="ORF">ABID24_002332</name>
</gene>
<dbReference type="InterPro" id="IPR025997">
    <property type="entry name" value="SBP_2_dom"/>
</dbReference>
<comment type="similarity">
    <text evidence="2">Belongs to the bacterial solute-binding protein 2 family.</text>
</comment>
<name>A0ABV2M3W6_9FIRM</name>
<evidence type="ECO:0000313" key="7">
    <source>
        <dbReference type="EMBL" id="MET3751076.1"/>
    </source>
</evidence>